<gene>
    <name evidence="2" type="ORF">SAMN05444354_10374</name>
</gene>
<reference evidence="3" key="1">
    <citation type="submission" date="2016-10" db="EMBL/GenBank/DDBJ databases">
        <authorList>
            <person name="Varghese N."/>
            <person name="Submissions S."/>
        </authorList>
    </citation>
    <scope>NUCLEOTIDE SEQUENCE [LARGE SCALE GENOMIC DNA]</scope>
    <source>
        <strain evidence="3">DSM 17044</strain>
    </source>
</reference>
<evidence type="ECO:0000256" key="1">
    <source>
        <dbReference type="SAM" id="MobiDB-lite"/>
    </source>
</evidence>
<evidence type="ECO:0000313" key="3">
    <source>
        <dbReference type="Proteomes" id="UP000182719"/>
    </source>
</evidence>
<evidence type="ECO:0000313" key="2">
    <source>
        <dbReference type="EMBL" id="SEK92104.1"/>
    </source>
</evidence>
<keyword evidence="3" id="KW-1185">Reference proteome</keyword>
<dbReference type="EMBL" id="FOAP01000003">
    <property type="protein sequence ID" value="SEK92104.1"/>
    <property type="molecule type" value="Genomic_DNA"/>
</dbReference>
<sequence length="486" mass="49930">MKDSFEASPQAKGAPLRAARGATHASNPASTARPVNAKAAFQSSKKVAEDRREIESGNKLMDAYGRLHDASTPIHQIPAYQPANGVPFAVDNPRIYVNGVFTDAATQRLTAQRLANASGEATVAFRNATEPGLADISEALRSKRGFSTEVSQSLAKVLFARLKDGKPVTVEAHSQGAIIASEAQIEVKKMLIASGMPTPRVEQAMHNLTIITHGGASQTYMDGSKYTHNLHEADAVANLTGLGTSDAPFWYKFLTHPGKDAQIHWSPPPGSDAHGINGYLKTSYGPHQEPVLPNLMDRFSAGFSPPSSLGNSFGFGPFGTRAGAFSAHGGTGIGTLGTGNFHSFGLGSWSSLGALAQGHAFQSDLGTSPAVGSPFGLSGWVTPSSFRPDIPMYRNSFGTMPGSPFTFAGLAGSRGTSPGLGTIGGSPLSHFNLQGFVGSAGGTGSGHSMGSVPIGTAGGIGTIGISGLAATGSFGDFGASLLSGGD</sequence>
<feature type="region of interest" description="Disordered" evidence="1">
    <location>
        <begin position="1"/>
        <end position="53"/>
    </location>
</feature>
<name>A0A1H7KZV2_STIAU</name>
<dbReference type="AlphaFoldDB" id="A0A1H7KZV2"/>
<proteinExistence type="predicted"/>
<dbReference type="Proteomes" id="UP000182719">
    <property type="component" value="Unassembled WGS sequence"/>
</dbReference>
<protein>
    <submittedName>
        <fullName evidence="2">Uncharacterized protein</fullName>
    </submittedName>
</protein>
<organism evidence="2 3">
    <name type="scientific">Stigmatella aurantiaca</name>
    <dbReference type="NCBI Taxonomy" id="41"/>
    <lineage>
        <taxon>Bacteria</taxon>
        <taxon>Pseudomonadati</taxon>
        <taxon>Myxococcota</taxon>
        <taxon>Myxococcia</taxon>
        <taxon>Myxococcales</taxon>
        <taxon>Cystobacterineae</taxon>
        <taxon>Archangiaceae</taxon>
        <taxon>Stigmatella</taxon>
    </lineage>
</organism>
<dbReference type="RefSeq" id="WP_177241336.1">
    <property type="nucleotide sequence ID" value="NZ_FOAP01000003.1"/>
</dbReference>
<accession>A0A1H7KZV2</accession>